<evidence type="ECO:0000313" key="2">
    <source>
        <dbReference type="EMBL" id="OGM11674.1"/>
    </source>
</evidence>
<comment type="caution">
    <text evidence="2">The sequence shown here is derived from an EMBL/GenBank/DDBJ whole genome shotgun (WGS) entry which is preliminary data.</text>
</comment>
<reference evidence="2 3" key="1">
    <citation type="journal article" date="2016" name="Nat. Commun.">
        <title>Thousands of microbial genomes shed light on interconnected biogeochemical processes in an aquifer system.</title>
        <authorList>
            <person name="Anantharaman K."/>
            <person name="Brown C.T."/>
            <person name="Hug L.A."/>
            <person name="Sharon I."/>
            <person name="Castelle C.J."/>
            <person name="Probst A.J."/>
            <person name="Thomas B.C."/>
            <person name="Singh A."/>
            <person name="Wilkins M.J."/>
            <person name="Karaoz U."/>
            <person name="Brodie E.L."/>
            <person name="Williams K.H."/>
            <person name="Hubbard S.S."/>
            <person name="Banfield J.F."/>
        </authorList>
    </citation>
    <scope>NUCLEOTIDE SEQUENCE [LARGE SCALE GENOMIC DNA]</scope>
</reference>
<proteinExistence type="predicted"/>
<organism evidence="2 3">
    <name type="scientific">Candidatus Woesebacteria bacterium RBG_16_34_12</name>
    <dbReference type="NCBI Taxonomy" id="1802480"/>
    <lineage>
        <taxon>Bacteria</taxon>
        <taxon>Candidatus Woeseibacteriota</taxon>
    </lineage>
</organism>
<dbReference type="AlphaFoldDB" id="A0A1F7X9I1"/>
<keyword evidence="1" id="KW-1133">Transmembrane helix</keyword>
<keyword evidence="1" id="KW-0472">Membrane</keyword>
<sequence>MVEGRIRSYIGAVLENLDDSKLKDSKIAGLIIEYSIFLSFVIIIIGICVVLSSFDRTISNEISMRVMNDADNISFPISSIWMNVEYKEPFACQDFLKVKEISMRYNRNIIKNVDLKLYDEKMLFIESFNLDTKSGEKIGSGIGLYWTDENNTNNWVDELMTFNQYKGFPIKSFVDSYDKFEYILKYTDFENRQFVAIGKANLKYPLKCMDYATEINIYISKFLLRLTGILIILGSFPFVASLKQLIDKNKSKKDES</sequence>
<evidence type="ECO:0000256" key="1">
    <source>
        <dbReference type="SAM" id="Phobius"/>
    </source>
</evidence>
<accession>A0A1F7X9I1</accession>
<protein>
    <submittedName>
        <fullName evidence="2">Uncharacterized protein</fullName>
    </submittedName>
</protein>
<feature type="transmembrane region" description="Helical" evidence="1">
    <location>
        <begin position="31"/>
        <end position="54"/>
    </location>
</feature>
<keyword evidence="1" id="KW-0812">Transmembrane</keyword>
<evidence type="ECO:0000313" key="3">
    <source>
        <dbReference type="Proteomes" id="UP000177053"/>
    </source>
</evidence>
<dbReference type="EMBL" id="MGFS01000013">
    <property type="protein sequence ID" value="OGM11674.1"/>
    <property type="molecule type" value="Genomic_DNA"/>
</dbReference>
<dbReference type="Proteomes" id="UP000177053">
    <property type="component" value="Unassembled WGS sequence"/>
</dbReference>
<feature type="transmembrane region" description="Helical" evidence="1">
    <location>
        <begin position="222"/>
        <end position="242"/>
    </location>
</feature>
<name>A0A1F7X9I1_9BACT</name>
<gene>
    <name evidence="2" type="ORF">A2Z22_01970</name>
</gene>